<reference evidence="5" key="1">
    <citation type="journal article" date="2019" name="Int. J. Syst. Evol. Microbiol.">
        <title>The Global Catalogue of Microorganisms (GCM) 10K type strain sequencing project: providing services to taxonomists for standard genome sequencing and annotation.</title>
        <authorList>
            <consortium name="The Broad Institute Genomics Platform"/>
            <consortium name="The Broad Institute Genome Sequencing Center for Infectious Disease"/>
            <person name="Wu L."/>
            <person name="Ma J."/>
        </authorList>
    </citation>
    <scope>NUCLEOTIDE SEQUENCE [LARGE SCALE GENOMIC DNA]</scope>
    <source>
        <strain evidence="5">KCTC 52239</strain>
    </source>
</reference>
<accession>A0ABV7IE70</accession>
<dbReference type="SUPFAM" id="SSF46785">
    <property type="entry name" value="Winged helix' DNA-binding domain"/>
    <property type="match status" value="1"/>
</dbReference>
<dbReference type="RefSeq" id="WP_377706567.1">
    <property type="nucleotide sequence ID" value="NZ_JBHRTE010000004.1"/>
</dbReference>
<keyword evidence="5" id="KW-1185">Reference proteome</keyword>
<evidence type="ECO:0000313" key="4">
    <source>
        <dbReference type="EMBL" id="MFC3166622.1"/>
    </source>
</evidence>
<dbReference type="Pfam" id="PF03428">
    <property type="entry name" value="RP-C"/>
    <property type="match status" value="1"/>
</dbReference>
<evidence type="ECO:0000256" key="1">
    <source>
        <dbReference type="SAM" id="MobiDB-lite"/>
    </source>
</evidence>
<name>A0ABV7IE70_9RHOB</name>
<feature type="compositionally biased region" description="Basic and acidic residues" evidence="1">
    <location>
        <begin position="228"/>
        <end position="240"/>
    </location>
</feature>
<feature type="domain" description="Plasmid replication protein C C-terminal" evidence="3">
    <location>
        <begin position="307"/>
        <end position="406"/>
    </location>
</feature>
<protein>
    <submittedName>
        <fullName evidence="4">Replication initiation protein RepC</fullName>
    </submittedName>
</protein>
<evidence type="ECO:0000259" key="2">
    <source>
        <dbReference type="Pfam" id="PF03428"/>
    </source>
</evidence>
<dbReference type="InterPro" id="IPR005090">
    <property type="entry name" value="RepC_N"/>
</dbReference>
<comment type="caution">
    <text evidence="4">The sequence shown here is derived from an EMBL/GenBank/DDBJ whole genome shotgun (WGS) entry which is preliminary data.</text>
</comment>
<dbReference type="Pfam" id="PF11800">
    <property type="entry name" value="RP-C_C"/>
    <property type="match status" value="1"/>
</dbReference>
<evidence type="ECO:0000313" key="5">
    <source>
        <dbReference type="Proteomes" id="UP001595557"/>
    </source>
</evidence>
<dbReference type="Gene3D" id="1.10.10.10">
    <property type="entry name" value="Winged helix-like DNA-binding domain superfamily/Winged helix DNA-binding domain"/>
    <property type="match status" value="1"/>
</dbReference>
<dbReference type="EMBL" id="JBHRTE010000004">
    <property type="protein sequence ID" value="MFC3166622.1"/>
    <property type="molecule type" value="Genomic_DNA"/>
</dbReference>
<evidence type="ECO:0000259" key="3">
    <source>
        <dbReference type="Pfam" id="PF11800"/>
    </source>
</evidence>
<dbReference type="InterPro" id="IPR036388">
    <property type="entry name" value="WH-like_DNA-bd_sf"/>
</dbReference>
<dbReference type="InterPro" id="IPR021760">
    <property type="entry name" value="RepC_C"/>
</dbReference>
<dbReference type="InterPro" id="IPR011991">
    <property type="entry name" value="ArsR-like_HTH"/>
</dbReference>
<sequence length="415" mass="46065">MVQTFTAMADPFRSLPRSPILPYGWQRDTFIHLVERVAPHLGIGRAAAHTWARLASMTRPGDWVEHGREPSVYAAASELAKILALSDARLRAHTARLERAGLIERRTAANGSRSRHAGTGLFFSGVINRFSELNALDAQLTTARRRAIYLRGQRSTHWRCLRQVLEQLHDVASQDARVQAIAAAFAAWPRADRLHAMTLDTLAAHEIEADILTQAALDLLETLQKSSDRPLKNERSHLQDTSEDFSLSCDAHPGRQRPAEERAFGRRSSGSPQTANPDAGNGFDTRPIASGSEWLGQLGPERLFWLASPEMQFYLSGRADPQCLRWHDVIWTAERRVLDLSIHPSAWSSACAAMGPDCAALAMLILDARRTDPVTPIISPGGYLRGMTRAWLQGDLNLMGSLIGLSERRRREEAP</sequence>
<gene>
    <name evidence="4" type="primary">repC</name>
    <name evidence="4" type="ORF">ACFOD7_00985</name>
</gene>
<dbReference type="CDD" id="cd00090">
    <property type="entry name" value="HTH_ARSR"/>
    <property type="match status" value="1"/>
</dbReference>
<feature type="domain" description="Plasmid replication protein C N-terminal" evidence="2">
    <location>
        <begin position="26"/>
        <end position="167"/>
    </location>
</feature>
<dbReference type="Proteomes" id="UP001595557">
    <property type="component" value="Unassembled WGS sequence"/>
</dbReference>
<organism evidence="4 5">
    <name type="scientific">Paracoccus fontiphilus</name>
    <dbReference type="NCBI Taxonomy" id="1815556"/>
    <lineage>
        <taxon>Bacteria</taxon>
        <taxon>Pseudomonadati</taxon>
        <taxon>Pseudomonadota</taxon>
        <taxon>Alphaproteobacteria</taxon>
        <taxon>Rhodobacterales</taxon>
        <taxon>Paracoccaceae</taxon>
        <taxon>Paracoccus</taxon>
    </lineage>
</organism>
<feature type="region of interest" description="Disordered" evidence="1">
    <location>
        <begin position="228"/>
        <end position="286"/>
    </location>
</feature>
<proteinExistence type="predicted"/>
<dbReference type="InterPro" id="IPR036390">
    <property type="entry name" value="WH_DNA-bd_sf"/>
</dbReference>